<feature type="chain" id="PRO_5041714869" description="Bulb-type lectin domain-containing protein" evidence="5">
    <location>
        <begin position="26"/>
        <end position="525"/>
    </location>
</feature>
<evidence type="ECO:0000313" key="7">
    <source>
        <dbReference type="EMBL" id="KAK2976828.1"/>
    </source>
</evidence>
<dbReference type="Gene3D" id="1.10.510.10">
    <property type="entry name" value="Transferase(Phosphotransferase) domain 1"/>
    <property type="match status" value="1"/>
</dbReference>
<keyword evidence="4" id="KW-0547">Nucleotide-binding</keyword>
<dbReference type="EMBL" id="JAVXUO010002035">
    <property type="protein sequence ID" value="KAK2976828.1"/>
    <property type="molecule type" value="Genomic_DNA"/>
</dbReference>
<keyword evidence="4" id="KW-0067">ATP-binding</keyword>
<evidence type="ECO:0000256" key="1">
    <source>
        <dbReference type="ARBA" id="ARBA00022729"/>
    </source>
</evidence>
<dbReference type="Pfam" id="PF01453">
    <property type="entry name" value="B_lectin"/>
    <property type="match status" value="1"/>
</dbReference>
<dbReference type="SUPFAM" id="SSF51110">
    <property type="entry name" value="alpha-D-mannose-specific plant lectins"/>
    <property type="match status" value="1"/>
</dbReference>
<evidence type="ECO:0000256" key="5">
    <source>
        <dbReference type="SAM" id="SignalP"/>
    </source>
</evidence>
<dbReference type="FunFam" id="2.90.10.10:FF:000001">
    <property type="entry name" value="G-type lectin S-receptor-like serine/threonine-protein kinase"/>
    <property type="match status" value="1"/>
</dbReference>
<dbReference type="GO" id="GO:0005524">
    <property type="term" value="F:ATP binding"/>
    <property type="evidence" value="ECO:0007669"/>
    <property type="project" value="UniProtKB-UniRule"/>
</dbReference>
<feature type="domain" description="Bulb-type lectin" evidence="6">
    <location>
        <begin position="26"/>
        <end position="149"/>
    </location>
</feature>
<dbReference type="AlphaFoldDB" id="A0AA88UB39"/>
<keyword evidence="8" id="KW-1185">Reference proteome</keyword>
<gene>
    <name evidence="7" type="ORF">RJ640_014612</name>
</gene>
<dbReference type="Pfam" id="PF07714">
    <property type="entry name" value="PK_Tyr_Ser-Thr"/>
    <property type="match status" value="1"/>
</dbReference>
<evidence type="ECO:0000256" key="3">
    <source>
        <dbReference type="ARBA" id="ARBA00023180"/>
    </source>
</evidence>
<keyword evidence="1 5" id="KW-0732">Signal</keyword>
<dbReference type="Gene3D" id="3.30.200.20">
    <property type="entry name" value="Phosphorylase Kinase, domain 1"/>
    <property type="match status" value="1"/>
</dbReference>
<dbReference type="FunFam" id="1.10.510.10:FF:001270">
    <property type="entry name" value="Uncharacterized protein"/>
    <property type="match status" value="1"/>
</dbReference>
<dbReference type="PROSITE" id="PS50927">
    <property type="entry name" value="BULB_LECTIN"/>
    <property type="match status" value="1"/>
</dbReference>
<dbReference type="PANTHER" id="PTHR32444:SF118">
    <property type="entry name" value="OS09G0551150 PROTEIN"/>
    <property type="match status" value="1"/>
</dbReference>
<keyword evidence="3" id="KW-0325">Glycoprotein</keyword>
<dbReference type="InterPro" id="IPR001245">
    <property type="entry name" value="Ser-Thr/Tyr_kinase_cat_dom"/>
</dbReference>
<dbReference type="InterPro" id="IPR011009">
    <property type="entry name" value="Kinase-like_dom_sf"/>
</dbReference>
<dbReference type="InterPro" id="IPR036426">
    <property type="entry name" value="Bulb-type_lectin_dom_sf"/>
</dbReference>
<dbReference type="GO" id="GO:0004672">
    <property type="term" value="F:protein kinase activity"/>
    <property type="evidence" value="ECO:0007669"/>
    <property type="project" value="InterPro"/>
</dbReference>
<dbReference type="Proteomes" id="UP001187471">
    <property type="component" value="Unassembled WGS sequence"/>
</dbReference>
<evidence type="ECO:0000256" key="2">
    <source>
        <dbReference type="ARBA" id="ARBA00023157"/>
    </source>
</evidence>
<proteinExistence type="predicted"/>
<dbReference type="Pfam" id="PF00954">
    <property type="entry name" value="S_locus_glycop"/>
    <property type="match status" value="1"/>
</dbReference>
<keyword evidence="2" id="KW-1015">Disulfide bond</keyword>
<dbReference type="SMART" id="SM00108">
    <property type="entry name" value="B_lectin"/>
    <property type="match status" value="1"/>
</dbReference>
<dbReference type="CDD" id="cd00028">
    <property type="entry name" value="B_lectin"/>
    <property type="match status" value="1"/>
</dbReference>
<dbReference type="GO" id="GO:0048544">
    <property type="term" value="P:recognition of pollen"/>
    <property type="evidence" value="ECO:0007669"/>
    <property type="project" value="InterPro"/>
</dbReference>
<accession>A0AA88UB39</accession>
<comment type="caution">
    <text evidence="7">The sequence shown here is derived from an EMBL/GenBank/DDBJ whole genome shotgun (WGS) entry which is preliminary data.</text>
</comment>
<dbReference type="InterPro" id="IPR017441">
    <property type="entry name" value="Protein_kinase_ATP_BS"/>
</dbReference>
<evidence type="ECO:0000259" key="6">
    <source>
        <dbReference type="PROSITE" id="PS50927"/>
    </source>
</evidence>
<reference evidence="7" key="1">
    <citation type="submission" date="2022-12" db="EMBL/GenBank/DDBJ databases">
        <title>Draft genome assemblies for two species of Escallonia (Escalloniales).</title>
        <authorList>
            <person name="Chanderbali A."/>
            <person name="Dervinis C."/>
            <person name="Anghel I."/>
            <person name="Soltis D."/>
            <person name="Soltis P."/>
            <person name="Zapata F."/>
        </authorList>
    </citation>
    <scope>NUCLEOTIDE SEQUENCE</scope>
    <source>
        <strain evidence="7">UCBG92.1500</strain>
        <tissue evidence="7">Leaf</tissue>
    </source>
</reference>
<sequence>MDVLPSILLFSFLIISFSVPKSCTAADTISFNETLTDGQTLVSSGQSFELGFFSPSGSSSNRYLGIWYKSFPDTPVWVANRESPVSHSYGVLTVSADGNLVLLNNTIPSRVIWSSNSSRTALNSVAQLLDTGNLVLKDSSNMNPDSYIWQSFDFPTDTLLPGMKLGWNLTSGLNLYLTSWKTTSDPSRGDYTHGIDISRLPQIVLRRGSVKTFRSGIWNGLRFSGSYSFTNTLYKSIYVANKDEIYYMFDLANNSIITKLTVNQSGINQRLILDKGSSEWTIMYSSPKDTCDDYGQCGANASETDKEQIELPMLDLATVTTATSNFSSSNMIGKGGFGSVYKGKLLTGQEIAVKRLSKTSGQDYPRNLTIIPSCSGYMSPEYVVDGNFSERSDVFSFGVILLEIVSGKRNTGYHHPDHYHSLLGHAWLLWNEDKAIELMDSCLEDSYVESQVLACIQVGLLCVQKLPKDRPEMSSVVFMLGNEGVTLPEPQQPGFFIERSSIEMGNFDRYPCSNAGTMTMPEARW</sequence>
<protein>
    <recommendedName>
        <fullName evidence="6">Bulb-type lectin domain-containing protein</fullName>
    </recommendedName>
</protein>
<dbReference type="SUPFAM" id="SSF56112">
    <property type="entry name" value="Protein kinase-like (PK-like)"/>
    <property type="match status" value="2"/>
</dbReference>
<evidence type="ECO:0000256" key="4">
    <source>
        <dbReference type="PROSITE-ProRule" id="PRU10141"/>
    </source>
</evidence>
<feature type="signal peptide" evidence="5">
    <location>
        <begin position="1"/>
        <end position="25"/>
    </location>
</feature>
<name>A0AA88UB39_9ASTE</name>
<dbReference type="InterPro" id="IPR000858">
    <property type="entry name" value="S_locus_glycoprot_dom"/>
</dbReference>
<organism evidence="7 8">
    <name type="scientific">Escallonia rubra</name>
    <dbReference type="NCBI Taxonomy" id="112253"/>
    <lineage>
        <taxon>Eukaryota</taxon>
        <taxon>Viridiplantae</taxon>
        <taxon>Streptophyta</taxon>
        <taxon>Embryophyta</taxon>
        <taxon>Tracheophyta</taxon>
        <taxon>Spermatophyta</taxon>
        <taxon>Magnoliopsida</taxon>
        <taxon>eudicotyledons</taxon>
        <taxon>Gunneridae</taxon>
        <taxon>Pentapetalae</taxon>
        <taxon>asterids</taxon>
        <taxon>campanulids</taxon>
        <taxon>Escalloniales</taxon>
        <taxon>Escalloniaceae</taxon>
        <taxon>Escallonia</taxon>
    </lineage>
</organism>
<dbReference type="InterPro" id="IPR001480">
    <property type="entry name" value="Bulb-type_lectin_dom"/>
</dbReference>
<dbReference type="PROSITE" id="PS00107">
    <property type="entry name" value="PROTEIN_KINASE_ATP"/>
    <property type="match status" value="1"/>
</dbReference>
<evidence type="ECO:0000313" key="8">
    <source>
        <dbReference type="Proteomes" id="UP001187471"/>
    </source>
</evidence>
<feature type="binding site" evidence="4">
    <location>
        <position position="354"/>
    </location>
    <ligand>
        <name>ATP</name>
        <dbReference type="ChEBI" id="CHEBI:30616"/>
    </ligand>
</feature>
<dbReference type="Gene3D" id="2.90.10.10">
    <property type="entry name" value="Bulb-type lectin domain"/>
    <property type="match status" value="1"/>
</dbReference>
<dbReference type="PANTHER" id="PTHR32444">
    <property type="entry name" value="BULB-TYPE LECTIN DOMAIN-CONTAINING PROTEIN"/>
    <property type="match status" value="1"/>
</dbReference>